<feature type="transmembrane region" description="Helical" evidence="13">
    <location>
        <begin position="419"/>
        <end position="441"/>
    </location>
</feature>
<dbReference type="InterPro" id="IPR011600">
    <property type="entry name" value="Pept_C14_caspase"/>
</dbReference>
<dbReference type="InterPro" id="IPR002138">
    <property type="entry name" value="Pept_C14_p10"/>
</dbReference>
<dbReference type="Gene3D" id="3.40.50.1460">
    <property type="match status" value="1"/>
</dbReference>
<evidence type="ECO:0000256" key="1">
    <source>
        <dbReference type="ARBA" id="ARBA00004477"/>
    </source>
</evidence>
<dbReference type="GO" id="GO:0006508">
    <property type="term" value="P:proteolysis"/>
    <property type="evidence" value="ECO:0007669"/>
    <property type="project" value="InterPro"/>
</dbReference>
<gene>
    <name evidence="16" type="ORF">LSAA_930</name>
</gene>
<evidence type="ECO:0000256" key="8">
    <source>
        <dbReference type="ARBA" id="ARBA00022824"/>
    </source>
</evidence>
<name>A0A7R8H082_LEPSM</name>
<evidence type="ECO:0000313" key="17">
    <source>
        <dbReference type="Proteomes" id="UP000675881"/>
    </source>
</evidence>
<comment type="similarity">
    <text evidence="3 12">Belongs to the peptidase C14A family.</text>
</comment>
<dbReference type="InterPro" id="IPR033139">
    <property type="entry name" value="Caspase_cys_AS"/>
</dbReference>
<evidence type="ECO:0000256" key="2">
    <source>
        <dbReference type="ARBA" id="ARBA00004687"/>
    </source>
</evidence>
<keyword evidence="5 13" id="KW-0328">Glycosyltransferase</keyword>
<feature type="transmembrane region" description="Helical" evidence="13">
    <location>
        <begin position="477"/>
        <end position="492"/>
    </location>
</feature>
<proteinExistence type="inferred from homology"/>
<evidence type="ECO:0000256" key="12">
    <source>
        <dbReference type="RuleBase" id="RU003971"/>
    </source>
</evidence>
<dbReference type="InterPro" id="IPR015917">
    <property type="entry name" value="Pept_C14A"/>
</dbReference>
<keyword evidence="9 13" id="KW-1133">Transmembrane helix</keyword>
<feature type="transmembrane region" description="Helical" evidence="13">
    <location>
        <begin position="174"/>
        <end position="200"/>
    </location>
</feature>
<sequence>MDRLPGAYLLKQAWDATKLAGAIKAYRSTSVVPTKPNPLAAFKGPKANKRLKELFEDKNYVEMCKCFLFDPIVELALDFSNLWWRVWDIYWIFIIIRILFAFTQTGYIHPDEYFQSVEVITGDVLSLKTNTPWEFNVTAPLRSPSVPYVLYGLPLSLLRGVNFLFHHYTGYNFFIGSFMVSLIPRIVILTSSFIVDFTVYKICILYKHSYNQCLTTLASSYVMIVFASRSFSNTLEMIMTSLLIYWTAHCMRRTQETVYLHSRVQKEADEADTIAERVKINKKRKLIPGHDYKYFLHLSMICAIGVYNRPTFFIYASMPLFYWFQRNIAVDSYWTPFQTFNFRIFSIAPGFFLTALILLFTDSLYFGELTLKKIWNLTMNWEDWKLTPLNFILYNVVPGNLSNHGTHPFWHHMLINIPLLFGPLGIVSLITVLNFVTELFFNDWRRKPGLRTVFSMTMMTYIVSLGLLSVFPHQEPRFLIPLIVPIVLMNAHKLRWKFGEKKPFLTLWYIFNITLAVFYGYFHQAGVVPMVTHISNHFGHRHNEVNVIFSKTYMPPTFPLLRPNTKRTESEYSKNININFIDLSGKPLDQVINQMNTLYSRELFVSIKKKKEEQTESYVVLPGCAFNEIKVLLQDKNISLSKVHSVFPHISTELHTIKDVGNFVSNLLSNNGEPRSRKNSVLDVDTTDALPERPIDFRSFSSPAHFPIQEKRFPSIHTTLTHKDGDAYNLTNGERLLIVFNHNEYESSREIPPRAGTDKDMEAIRSSFEPLNFNIEVCENYTASQIEDKLCSLSEMNNLSCLVIFISTHGEEEGILYGFDRNYRLDRDIIRNLLPDSCPILAGKPKLIFIQACQGDLADDGTYLQCLTQNNMPRYAFDGRGSARAIYRIPTYSDLLIYTASYPGQFSFRSNSGSWFIQAICKEISNSSEDEDLISILTRVSRYVALEKTSNVPDNDRLHDKKQVPHRQDTLIRKIYFKSQPTESHDKNHGLIRQKFVSEPHLKKKEHFLVNLLEDTTLFTSLGYNTMGGTKNELL</sequence>
<feature type="transmembrane region" description="Helical" evidence="13">
    <location>
        <begin position="212"/>
        <end position="231"/>
    </location>
</feature>
<feature type="transmembrane region" description="Helical" evidence="13">
    <location>
        <begin position="504"/>
        <end position="522"/>
    </location>
</feature>
<evidence type="ECO:0000256" key="3">
    <source>
        <dbReference type="ARBA" id="ARBA00010134"/>
    </source>
</evidence>
<dbReference type="InterPro" id="IPR029030">
    <property type="entry name" value="Caspase-like_dom_sf"/>
</dbReference>
<dbReference type="GO" id="GO:0004197">
    <property type="term" value="F:cysteine-type endopeptidase activity"/>
    <property type="evidence" value="ECO:0007669"/>
    <property type="project" value="InterPro"/>
</dbReference>
<evidence type="ECO:0000313" key="16">
    <source>
        <dbReference type="EMBL" id="CAF2779313.1"/>
    </source>
</evidence>
<evidence type="ECO:0000256" key="11">
    <source>
        <dbReference type="ARBA" id="ARBA00038466"/>
    </source>
</evidence>
<dbReference type="GO" id="GO:0005789">
    <property type="term" value="C:endoplasmic reticulum membrane"/>
    <property type="evidence" value="ECO:0007669"/>
    <property type="project" value="UniProtKB-SubCell"/>
</dbReference>
<dbReference type="GO" id="GO:0000026">
    <property type="term" value="F:alpha-1,2-mannosyltransferase activity"/>
    <property type="evidence" value="ECO:0007669"/>
    <property type="project" value="TreeGrafter"/>
</dbReference>
<keyword evidence="7 13" id="KW-0812">Transmembrane</keyword>
<dbReference type="PRINTS" id="PR00376">
    <property type="entry name" value="IL1BCENZYME"/>
</dbReference>
<evidence type="ECO:0000256" key="6">
    <source>
        <dbReference type="ARBA" id="ARBA00022679"/>
    </source>
</evidence>
<dbReference type="GO" id="GO:0006506">
    <property type="term" value="P:GPI anchor biosynthetic process"/>
    <property type="evidence" value="ECO:0007669"/>
    <property type="project" value="UniProtKB-KW"/>
</dbReference>
<comment type="similarity">
    <text evidence="11">Belongs to the glycosyltransferase 22 family. PIGZ subfamily.</text>
</comment>
<dbReference type="InterPro" id="IPR001309">
    <property type="entry name" value="Pept_C14_p20"/>
</dbReference>
<dbReference type="InterPro" id="IPR005599">
    <property type="entry name" value="GPI_mannosylTrfase"/>
</dbReference>
<comment type="pathway">
    <text evidence="2">Glycolipid biosynthesis; glycosylphosphatidylinositol-anchor biosynthesis.</text>
</comment>
<feature type="domain" description="Caspase family p10" evidence="14">
    <location>
        <begin position="885"/>
        <end position="979"/>
    </location>
</feature>
<dbReference type="OrthoDB" id="10066429at2759"/>
<protein>
    <recommendedName>
        <fullName evidence="13">Mannosyltransferase</fullName>
        <ecNumber evidence="13">2.4.1.-</ecNumber>
    </recommendedName>
</protein>
<dbReference type="EC" id="2.4.1.-" evidence="13"/>
<dbReference type="AlphaFoldDB" id="A0A7R8H082"/>
<organism evidence="16 17">
    <name type="scientific">Lepeophtheirus salmonis</name>
    <name type="common">Salmon louse</name>
    <name type="synonym">Caligus salmonis</name>
    <dbReference type="NCBI Taxonomy" id="72036"/>
    <lineage>
        <taxon>Eukaryota</taxon>
        <taxon>Metazoa</taxon>
        <taxon>Ecdysozoa</taxon>
        <taxon>Arthropoda</taxon>
        <taxon>Crustacea</taxon>
        <taxon>Multicrustacea</taxon>
        <taxon>Hexanauplia</taxon>
        <taxon>Copepoda</taxon>
        <taxon>Siphonostomatoida</taxon>
        <taxon>Caligidae</taxon>
        <taxon>Lepeophtheirus</taxon>
    </lineage>
</organism>
<feature type="transmembrane region" description="Helical" evidence="13">
    <location>
        <begin position="344"/>
        <end position="366"/>
    </location>
</feature>
<keyword evidence="4" id="KW-0337">GPI-anchor biosynthesis</keyword>
<keyword evidence="8 13" id="KW-0256">Endoplasmic reticulum</keyword>
<evidence type="ECO:0000256" key="9">
    <source>
        <dbReference type="ARBA" id="ARBA00022989"/>
    </source>
</evidence>
<feature type="transmembrane region" description="Helical" evidence="13">
    <location>
        <begin position="89"/>
        <end position="108"/>
    </location>
</feature>
<dbReference type="PANTHER" id="PTHR22760">
    <property type="entry name" value="GLYCOSYLTRANSFERASE"/>
    <property type="match status" value="1"/>
</dbReference>
<dbReference type="Pfam" id="PF03901">
    <property type="entry name" value="Glyco_transf_22"/>
    <property type="match status" value="1"/>
</dbReference>
<evidence type="ECO:0000259" key="15">
    <source>
        <dbReference type="PROSITE" id="PS50208"/>
    </source>
</evidence>
<dbReference type="PANTHER" id="PTHR22760:SF3">
    <property type="entry name" value="GPI MANNOSYLTRANSFERASE 4"/>
    <property type="match status" value="1"/>
</dbReference>
<evidence type="ECO:0000256" key="4">
    <source>
        <dbReference type="ARBA" id="ARBA00022502"/>
    </source>
</evidence>
<evidence type="ECO:0000259" key="14">
    <source>
        <dbReference type="PROSITE" id="PS50207"/>
    </source>
</evidence>
<dbReference type="Pfam" id="PF00656">
    <property type="entry name" value="Peptidase_C14"/>
    <property type="match status" value="1"/>
</dbReference>
<dbReference type="PROSITE" id="PS01122">
    <property type="entry name" value="CASPASE_CYS"/>
    <property type="match status" value="1"/>
</dbReference>
<dbReference type="SMART" id="SM00115">
    <property type="entry name" value="CASc"/>
    <property type="match status" value="1"/>
</dbReference>
<dbReference type="PROSITE" id="PS50207">
    <property type="entry name" value="CASPASE_P10"/>
    <property type="match status" value="1"/>
</dbReference>
<dbReference type="PROSITE" id="PS50208">
    <property type="entry name" value="CASPASE_P20"/>
    <property type="match status" value="1"/>
</dbReference>
<feature type="transmembrane region" description="Helical" evidence="13">
    <location>
        <begin position="294"/>
        <end position="324"/>
    </location>
</feature>
<reference evidence="16" key="1">
    <citation type="submission" date="2021-02" db="EMBL/GenBank/DDBJ databases">
        <authorList>
            <person name="Bekaert M."/>
        </authorList>
    </citation>
    <scope>NUCLEOTIDE SEQUENCE</scope>
    <source>
        <strain evidence="16">IoA-00</strain>
    </source>
</reference>
<keyword evidence="10 13" id="KW-0472">Membrane</keyword>
<evidence type="ECO:0000256" key="7">
    <source>
        <dbReference type="ARBA" id="ARBA00022692"/>
    </source>
</evidence>
<evidence type="ECO:0000256" key="10">
    <source>
        <dbReference type="ARBA" id="ARBA00023136"/>
    </source>
</evidence>
<accession>A0A7R8H082</accession>
<feature type="transmembrane region" description="Helical" evidence="13">
    <location>
        <begin position="453"/>
        <end position="471"/>
    </location>
</feature>
<dbReference type="EMBL" id="HG994580">
    <property type="protein sequence ID" value="CAF2779313.1"/>
    <property type="molecule type" value="Genomic_DNA"/>
</dbReference>
<comment type="subcellular location">
    <subcellularLocation>
        <location evidence="1 13">Endoplasmic reticulum membrane</location>
        <topology evidence="1 13">Multi-pass membrane protein</topology>
    </subcellularLocation>
</comment>
<keyword evidence="6 16" id="KW-0808">Transferase</keyword>
<evidence type="ECO:0000256" key="5">
    <source>
        <dbReference type="ARBA" id="ARBA00022676"/>
    </source>
</evidence>
<keyword evidence="17" id="KW-1185">Reference proteome</keyword>
<dbReference type="Proteomes" id="UP000675881">
    <property type="component" value="Chromosome 1"/>
</dbReference>
<dbReference type="SUPFAM" id="SSF52129">
    <property type="entry name" value="Caspase-like"/>
    <property type="match status" value="1"/>
</dbReference>
<evidence type="ECO:0000256" key="13">
    <source>
        <dbReference type="RuleBase" id="RU363075"/>
    </source>
</evidence>
<feature type="domain" description="Caspase family p20" evidence="15">
    <location>
        <begin position="733"/>
        <end position="857"/>
    </location>
</feature>